<dbReference type="EMBL" id="BMHE01000043">
    <property type="protein sequence ID" value="GGA02810.1"/>
    <property type="molecule type" value="Genomic_DNA"/>
</dbReference>
<dbReference type="Gene3D" id="3.40.50.12710">
    <property type="match status" value="1"/>
</dbReference>
<dbReference type="InterPro" id="IPR011990">
    <property type="entry name" value="TPR-like_helical_dom_sf"/>
</dbReference>
<evidence type="ECO:0000313" key="2">
    <source>
        <dbReference type="Proteomes" id="UP000615455"/>
    </source>
</evidence>
<gene>
    <name evidence="1" type="ORF">GCM10008018_56110</name>
</gene>
<reference evidence="2" key="1">
    <citation type="journal article" date="2019" name="Int. J. Syst. Evol. Microbiol.">
        <title>The Global Catalogue of Microorganisms (GCM) 10K type strain sequencing project: providing services to taxonomists for standard genome sequencing and annotation.</title>
        <authorList>
            <consortium name="The Broad Institute Genomics Platform"/>
            <consortium name="The Broad Institute Genome Sequencing Center for Infectious Disease"/>
            <person name="Wu L."/>
            <person name="Ma J."/>
        </authorList>
    </citation>
    <scope>NUCLEOTIDE SEQUENCE [LARGE SCALE GENOMIC DNA]</scope>
    <source>
        <strain evidence="2">CGMCC 1.15043</strain>
    </source>
</reference>
<dbReference type="Proteomes" id="UP000615455">
    <property type="component" value="Unassembled WGS sequence"/>
</dbReference>
<accession>A0ABQ1F8M2</accession>
<dbReference type="InterPro" id="IPR029063">
    <property type="entry name" value="SAM-dependent_MTases_sf"/>
</dbReference>
<evidence type="ECO:0008006" key="3">
    <source>
        <dbReference type="Google" id="ProtNLM"/>
    </source>
</evidence>
<keyword evidence="2" id="KW-1185">Reference proteome</keyword>
<dbReference type="RefSeq" id="WP_189018133.1">
    <property type="nucleotide sequence ID" value="NZ_BMHE01000043.1"/>
</dbReference>
<proteinExistence type="predicted"/>
<comment type="caution">
    <text evidence="1">The sequence shown here is derived from an EMBL/GenBank/DDBJ whole genome shotgun (WGS) entry which is preliminary data.</text>
</comment>
<evidence type="ECO:0000313" key="1">
    <source>
        <dbReference type="EMBL" id="GGA02810.1"/>
    </source>
</evidence>
<sequence length="512" mass="58037">MSLSEPQSYRFSEAPIWDLQRAYYEEQGITAWQRDEVPSYITSNPMLAASYAEVIFGFLQDRARLAATSEPVTIVELGAGSGRLAFHVLKELSHLSGLAGFQLPPYRYVMSDLAEGNIAYWQQHPSLMSYVEQGNLDFAKFDAAVDTELHLLVSGECVARGSLRQPLLIIANYLFDSIPQELIYIENNQVYECWINCYIPKLDKDWNASEQLKNLVAEYEYRKSAEFEAGSYAYQSLIELYARELEDSHVLFPIVGLNCLERLSQLSTEGFLLLTADKGEHQLASWAYNEPPELIHHGSFSLTANYHAITAYYEQKGAESLFTAHPYHHLNVGCVLHLADLPSYGLTRLAYRRYIERFGPDDFITIKEWLDDHLDHLDIPQILAYWRLSGYDSQFFLQNASRLADLIVTSEEADCAGISQGIAAMWSGYYAMEISNKVALACASLYYRMEMFSEALPFYLAAQDMQDAAIVYEMAICCYEIGDMAGTKAYTQQTLALHPHHEEALSLLGLLE</sequence>
<protein>
    <recommendedName>
        <fullName evidence="3">Tetratricopeptide repeat protein</fullName>
    </recommendedName>
</protein>
<name>A0ABQ1F8M2_9BACL</name>
<dbReference type="SUPFAM" id="SSF48452">
    <property type="entry name" value="TPR-like"/>
    <property type="match status" value="1"/>
</dbReference>
<organism evidence="1 2">
    <name type="scientific">Paenibacillus marchantiophytorum</name>
    <dbReference type="NCBI Taxonomy" id="1619310"/>
    <lineage>
        <taxon>Bacteria</taxon>
        <taxon>Bacillati</taxon>
        <taxon>Bacillota</taxon>
        <taxon>Bacilli</taxon>
        <taxon>Bacillales</taxon>
        <taxon>Paenibacillaceae</taxon>
        <taxon>Paenibacillus</taxon>
    </lineage>
</organism>
<dbReference type="InterPro" id="IPR038375">
    <property type="entry name" value="NDUFAF7_sf"/>
</dbReference>
<dbReference type="Gene3D" id="1.25.40.10">
    <property type="entry name" value="Tetratricopeptide repeat domain"/>
    <property type="match status" value="1"/>
</dbReference>
<dbReference type="SUPFAM" id="SSF53335">
    <property type="entry name" value="S-adenosyl-L-methionine-dependent methyltransferases"/>
    <property type="match status" value="1"/>
</dbReference>